<dbReference type="EMBL" id="JADQAZ010000001">
    <property type="protein sequence ID" value="MBT0956548.1"/>
    <property type="molecule type" value="Genomic_DNA"/>
</dbReference>
<proteinExistence type="predicted"/>
<keyword evidence="3" id="KW-1185">Reference proteome</keyword>
<feature type="domain" description="Methyltransferase type 11" evidence="1">
    <location>
        <begin position="230"/>
        <end position="321"/>
    </location>
</feature>
<dbReference type="InterPro" id="IPR029063">
    <property type="entry name" value="SAM-dependent_MTases_sf"/>
</dbReference>
<dbReference type="SUPFAM" id="SSF53335">
    <property type="entry name" value="S-adenosyl-L-methionine-dependent methyltransferases"/>
    <property type="match status" value="1"/>
</dbReference>
<sequence length="390" mass="40816">MALAAAGDVEGALQACAGVLERDPFYLPAIDLTLDLLIHRGDGQGALVVAQTALAEGMESFTLHNTLGLVAKARGEAEEALARFALAQAQDPAEGDTALRRAIMLLERDDPAQAGECLLIHCEAVPDDPGAWLQAATVLTHFNHPQVAAPFVHSYARLSEPGAERDHRLAALGAGPMPARQSAQMVRQVFDKNAAGYDANLAALDNRGVELAREALAAVLGAGSGDLVVVDAGCGTGLVGPVLRPYARQLIGIDLSPAILAEAEARGVYDTLAEGDVTAMPLPEGQVDLIYCADVLTYLGDLAPVLDSFARALSPAGRVIISTEPPPAGAGEVHLGPSGRYAHSGDYLRKLSESAGLAHETLFAGRALRLEYGHRVRADVTLLSRPFPLD</sequence>
<keyword evidence="2" id="KW-0808">Transferase</keyword>
<dbReference type="InterPro" id="IPR013216">
    <property type="entry name" value="Methyltransf_11"/>
</dbReference>
<reference evidence="2 3" key="1">
    <citation type="journal article" date="2021" name="Arch. Microbiol.">
        <title>Harenicola maris gen. nov., sp. nov. isolated from the Sea of Japan shallow sediments.</title>
        <authorList>
            <person name="Romanenko L.A."/>
            <person name="Kurilenko V.V."/>
            <person name="Chernysheva N.Y."/>
            <person name="Tekutyeva L.A."/>
            <person name="Velansky P.V."/>
            <person name="Svetashev V.I."/>
            <person name="Isaeva M.P."/>
        </authorList>
    </citation>
    <scope>NUCLEOTIDE SEQUENCE [LARGE SCALE GENOMIC DNA]</scope>
    <source>
        <strain evidence="2 3">KMM 3653</strain>
    </source>
</reference>
<comment type="caution">
    <text evidence="2">The sequence shown here is derived from an EMBL/GenBank/DDBJ whole genome shotgun (WGS) entry which is preliminary data.</text>
</comment>
<accession>A0AAP2G3A1</accession>
<evidence type="ECO:0000313" key="2">
    <source>
        <dbReference type="EMBL" id="MBT0956548.1"/>
    </source>
</evidence>
<dbReference type="PANTHER" id="PTHR43861:SF1">
    <property type="entry name" value="TRANS-ACONITATE 2-METHYLTRANSFERASE"/>
    <property type="match status" value="1"/>
</dbReference>
<dbReference type="Pfam" id="PF08241">
    <property type="entry name" value="Methyltransf_11"/>
    <property type="match status" value="1"/>
</dbReference>
<evidence type="ECO:0000313" key="3">
    <source>
        <dbReference type="Proteomes" id="UP001315686"/>
    </source>
</evidence>
<protein>
    <submittedName>
        <fullName evidence="2">Methyltransferase domain-containing protein</fullName>
    </submittedName>
</protein>
<dbReference type="GO" id="GO:0008757">
    <property type="term" value="F:S-adenosylmethionine-dependent methyltransferase activity"/>
    <property type="evidence" value="ECO:0007669"/>
    <property type="project" value="InterPro"/>
</dbReference>
<dbReference type="Gene3D" id="3.40.50.150">
    <property type="entry name" value="Vaccinia Virus protein VP39"/>
    <property type="match status" value="1"/>
</dbReference>
<dbReference type="AlphaFoldDB" id="A0AAP2G3A1"/>
<dbReference type="Gene3D" id="1.25.40.10">
    <property type="entry name" value="Tetratricopeptide repeat domain"/>
    <property type="match status" value="1"/>
</dbReference>
<dbReference type="Proteomes" id="UP001315686">
    <property type="component" value="Unassembled WGS sequence"/>
</dbReference>
<evidence type="ECO:0000259" key="1">
    <source>
        <dbReference type="Pfam" id="PF08241"/>
    </source>
</evidence>
<organism evidence="2 3">
    <name type="scientific">Harenicola maris</name>
    <dbReference type="NCBI Taxonomy" id="2841044"/>
    <lineage>
        <taxon>Bacteria</taxon>
        <taxon>Pseudomonadati</taxon>
        <taxon>Pseudomonadota</taxon>
        <taxon>Alphaproteobacteria</taxon>
        <taxon>Rhodobacterales</taxon>
        <taxon>Paracoccaceae</taxon>
        <taxon>Harenicola</taxon>
    </lineage>
</organism>
<dbReference type="InterPro" id="IPR011990">
    <property type="entry name" value="TPR-like_helical_dom_sf"/>
</dbReference>
<dbReference type="CDD" id="cd02440">
    <property type="entry name" value="AdoMet_MTases"/>
    <property type="match status" value="1"/>
</dbReference>
<dbReference type="SUPFAM" id="SSF48452">
    <property type="entry name" value="TPR-like"/>
    <property type="match status" value="1"/>
</dbReference>
<dbReference type="PANTHER" id="PTHR43861">
    <property type="entry name" value="TRANS-ACONITATE 2-METHYLTRANSFERASE-RELATED"/>
    <property type="match status" value="1"/>
</dbReference>
<keyword evidence="2" id="KW-0489">Methyltransferase</keyword>
<dbReference type="RefSeq" id="WP_327792747.1">
    <property type="nucleotide sequence ID" value="NZ_JADQAZ010000001.1"/>
</dbReference>
<dbReference type="GO" id="GO:0032259">
    <property type="term" value="P:methylation"/>
    <property type="evidence" value="ECO:0007669"/>
    <property type="project" value="UniProtKB-KW"/>
</dbReference>
<gene>
    <name evidence="2" type="ORF">IV417_04055</name>
</gene>
<name>A0AAP2G3A1_9RHOB</name>